<dbReference type="OrthoDB" id="2611106at2"/>
<sequence length="156" mass="17078">MNKIMLALCILAVFLSACSSGDSQDQKSEQMGDQKPVLIVDRNDPLHNLADAPFHADVSEAAQIGKLMAQLKQLPPFPKEMVHCPLDNGVSYKLTFKNIDGGNLEAEVTATGCQQVKVGEDNVLWAMEPKGKGFRANLMHVLGMTEQQFDGMMKTD</sequence>
<evidence type="ECO:0000313" key="2">
    <source>
        <dbReference type="EMBL" id="AZN42819.1"/>
    </source>
</evidence>
<feature type="chain" id="PRO_5039519290" description="Lipoprotein" evidence="1">
    <location>
        <begin position="22"/>
        <end position="156"/>
    </location>
</feature>
<dbReference type="RefSeq" id="WP_126018852.1">
    <property type="nucleotide sequence ID" value="NZ_CP034437.1"/>
</dbReference>
<dbReference type="EMBL" id="CP034437">
    <property type="protein sequence ID" value="AZN42819.1"/>
    <property type="molecule type" value="Genomic_DNA"/>
</dbReference>
<organism evidence="2 3">
    <name type="scientific">Paenibacillus albus</name>
    <dbReference type="NCBI Taxonomy" id="2495582"/>
    <lineage>
        <taxon>Bacteria</taxon>
        <taxon>Bacillati</taxon>
        <taxon>Bacillota</taxon>
        <taxon>Bacilli</taxon>
        <taxon>Bacillales</taxon>
        <taxon>Paenibacillaceae</taxon>
        <taxon>Paenibacillus</taxon>
    </lineage>
</organism>
<name>A0A3Q8X951_9BACL</name>
<evidence type="ECO:0008006" key="4">
    <source>
        <dbReference type="Google" id="ProtNLM"/>
    </source>
</evidence>
<evidence type="ECO:0000256" key="1">
    <source>
        <dbReference type="SAM" id="SignalP"/>
    </source>
</evidence>
<keyword evidence="1" id="KW-0732">Signal</keyword>
<gene>
    <name evidence="2" type="ORF">EJC50_26350</name>
</gene>
<protein>
    <recommendedName>
        <fullName evidence="4">Lipoprotein</fullName>
    </recommendedName>
</protein>
<proteinExistence type="predicted"/>
<evidence type="ECO:0000313" key="3">
    <source>
        <dbReference type="Proteomes" id="UP000272528"/>
    </source>
</evidence>
<accession>A0A3Q8X951</accession>
<keyword evidence="3" id="KW-1185">Reference proteome</keyword>
<dbReference type="KEGG" id="palb:EJC50_26350"/>
<dbReference type="Proteomes" id="UP000272528">
    <property type="component" value="Chromosome"/>
</dbReference>
<reference evidence="3" key="1">
    <citation type="submission" date="2018-12" db="EMBL/GenBank/DDBJ databases">
        <title>Genome sequence of Peanibacillus sp.</title>
        <authorList>
            <person name="Subramani G."/>
            <person name="Srinivasan S."/>
            <person name="Kim M.K."/>
        </authorList>
    </citation>
    <scope>NUCLEOTIDE SEQUENCE [LARGE SCALE GENOMIC DNA]</scope>
    <source>
        <strain evidence="3">18JY67-1</strain>
    </source>
</reference>
<dbReference type="PROSITE" id="PS51257">
    <property type="entry name" value="PROKAR_LIPOPROTEIN"/>
    <property type="match status" value="1"/>
</dbReference>
<feature type="signal peptide" evidence="1">
    <location>
        <begin position="1"/>
        <end position="21"/>
    </location>
</feature>
<dbReference type="AlphaFoldDB" id="A0A3Q8X951"/>